<dbReference type="PANTHER" id="PTHR14136:SF17">
    <property type="entry name" value="BTB_POZ DOMAIN-CONTAINING PROTEIN KCTD9"/>
    <property type="match status" value="1"/>
</dbReference>
<accession>A0A7S4EWJ8</accession>
<dbReference type="AlphaFoldDB" id="A0A7S4EWJ8"/>
<dbReference type="Gene3D" id="2.160.20.80">
    <property type="entry name" value="E3 ubiquitin-protein ligase SopA"/>
    <property type="match status" value="2"/>
</dbReference>
<dbReference type="InterPro" id="IPR001646">
    <property type="entry name" value="5peptide_repeat"/>
</dbReference>
<evidence type="ECO:0000313" key="1">
    <source>
        <dbReference type="EMBL" id="CAE0756928.1"/>
    </source>
</evidence>
<protein>
    <submittedName>
        <fullName evidence="1">Uncharacterized protein</fullName>
    </submittedName>
</protein>
<sequence length="584" mass="63599">MHSELECQQKCDSYVFCVAFEYLLRSGLHRCEIHTEAITAIIETGLATAEVRLCKLKPASGLLPVGAKAPNPPSPPAFDPLALPAEGIWTTPSAKDRHGFCRTLHAEPAVVEWYDTIDSHNKCRRKCEKWNECLAYEFSVVPFKLRPPGLPIFRCKLFTDVVLYAAAANMKVYCFTKKTKPVAIEVASTEPPCIDLVQPGATLAGVCSHLRNVDLSHKDLSHVIFNGVDLRGARLAHAILAGASFQLADVRNVQFDHATMTDTNFQYSDIRRASFRGATLDRTDFTSAAIDFTDFTDAHMHNVIMTNFGDGGNAGYTTFDGADLTGSQITDSSLPGVSFRGAILKDLAVEDSYFSDGDFTGAVFKGIRFRDGSVEHANFENADLGEGNFEACVFEEANLRGANLRRAILTETNMQNANCYGAAFDGSSLNLADLRGADLRSATFQETKIVDSTFGGANVDQADFTNAIGLLKANFYEVKGMPIGVEPCVETECTAEFHANIRTDPACATLKPEENLRIGCSAAYCCKRITDPAQCGNSFETDVYPPTRSLVSICEWDAIKKCLSGPHLMCPKVTGVAEYTATVP</sequence>
<proteinExistence type="predicted"/>
<dbReference type="EMBL" id="HBIZ01015418">
    <property type="protein sequence ID" value="CAE0756928.1"/>
    <property type="molecule type" value="Transcribed_RNA"/>
</dbReference>
<organism evidence="1">
    <name type="scientific">Chrysotila carterae</name>
    <name type="common">Marine alga</name>
    <name type="synonym">Syracosphaera carterae</name>
    <dbReference type="NCBI Taxonomy" id="13221"/>
    <lineage>
        <taxon>Eukaryota</taxon>
        <taxon>Haptista</taxon>
        <taxon>Haptophyta</taxon>
        <taxon>Prymnesiophyceae</taxon>
        <taxon>Isochrysidales</taxon>
        <taxon>Isochrysidaceae</taxon>
        <taxon>Chrysotila</taxon>
    </lineage>
</organism>
<gene>
    <name evidence="1" type="ORF">PCAR00345_LOCUS9522</name>
</gene>
<dbReference type="SUPFAM" id="SSF141571">
    <property type="entry name" value="Pentapeptide repeat-like"/>
    <property type="match status" value="2"/>
</dbReference>
<reference evidence="1" key="1">
    <citation type="submission" date="2021-01" db="EMBL/GenBank/DDBJ databases">
        <authorList>
            <person name="Corre E."/>
            <person name="Pelletier E."/>
            <person name="Niang G."/>
            <person name="Scheremetjew M."/>
            <person name="Finn R."/>
            <person name="Kale V."/>
            <person name="Holt S."/>
            <person name="Cochrane G."/>
            <person name="Meng A."/>
            <person name="Brown T."/>
            <person name="Cohen L."/>
        </authorList>
    </citation>
    <scope>NUCLEOTIDE SEQUENCE</scope>
    <source>
        <strain evidence="1">CCMP645</strain>
    </source>
</reference>
<dbReference type="PANTHER" id="PTHR14136">
    <property type="entry name" value="BTB_POZ DOMAIN-CONTAINING PROTEIN KCTD9"/>
    <property type="match status" value="1"/>
</dbReference>
<dbReference type="InterPro" id="IPR051082">
    <property type="entry name" value="Pentapeptide-BTB/POZ_domain"/>
</dbReference>
<name>A0A7S4EWJ8_CHRCT</name>
<dbReference type="Pfam" id="PF00805">
    <property type="entry name" value="Pentapeptide"/>
    <property type="match status" value="5"/>
</dbReference>